<dbReference type="EMBL" id="LT838813">
    <property type="protein sequence ID" value="SMD44913.1"/>
    <property type="molecule type" value="Genomic_DNA"/>
</dbReference>
<dbReference type="Gene3D" id="1.10.10.10">
    <property type="entry name" value="Winged helix-like DNA-binding domain superfamily/Winged helix DNA-binding domain"/>
    <property type="match status" value="1"/>
</dbReference>
<reference evidence="2" key="1">
    <citation type="submission" date="2017-04" db="EMBL/GenBank/DDBJ databases">
        <authorList>
            <person name="Varghese N."/>
            <person name="Submissions S."/>
        </authorList>
    </citation>
    <scope>NUCLEOTIDE SEQUENCE [LARGE SCALE GENOMIC DNA]</scope>
    <source>
        <strain evidence="2">DSM 16537</strain>
    </source>
</reference>
<protein>
    <recommendedName>
        <fullName evidence="3">Helix-turn-helix domain-containing protein</fullName>
    </recommendedName>
</protein>
<dbReference type="InterPro" id="IPR036388">
    <property type="entry name" value="WH-like_DNA-bd_sf"/>
</dbReference>
<sequence>MEQEHVDLKSKQMKVGPIDGFIRSIRNDPRICISHIGLFTVLYHQQLEYGGQAPFPISRDEIMEAAKISSTATYFKILNQLADYGYIRYMPTYNRMKNSKVQII</sequence>
<evidence type="ECO:0000313" key="1">
    <source>
        <dbReference type="EMBL" id="SMD44913.1"/>
    </source>
</evidence>
<organism evidence="1 2">
    <name type="scientific">Aquiflexum balticum DSM 16537</name>
    <dbReference type="NCBI Taxonomy" id="758820"/>
    <lineage>
        <taxon>Bacteria</taxon>
        <taxon>Pseudomonadati</taxon>
        <taxon>Bacteroidota</taxon>
        <taxon>Cytophagia</taxon>
        <taxon>Cytophagales</taxon>
        <taxon>Cyclobacteriaceae</taxon>
        <taxon>Aquiflexum</taxon>
    </lineage>
</organism>
<dbReference type="AlphaFoldDB" id="A0A1W2H7M7"/>
<evidence type="ECO:0000313" key="2">
    <source>
        <dbReference type="Proteomes" id="UP000192333"/>
    </source>
</evidence>
<keyword evidence="2" id="KW-1185">Reference proteome</keyword>
<dbReference type="InterPro" id="IPR036390">
    <property type="entry name" value="WH_DNA-bd_sf"/>
</dbReference>
<gene>
    <name evidence="1" type="ORF">SAMN00777080_3550</name>
</gene>
<name>A0A1W2H7M7_9BACT</name>
<proteinExistence type="predicted"/>
<dbReference type="Proteomes" id="UP000192333">
    <property type="component" value="Chromosome I"/>
</dbReference>
<evidence type="ECO:0008006" key="3">
    <source>
        <dbReference type="Google" id="ProtNLM"/>
    </source>
</evidence>
<dbReference type="STRING" id="758820.SAMN00777080_3550"/>
<dbReference type="SUPFAM" id="SSF46785">
    <property type="entry name" value="Winged helix' DNA-binding domain"/>
    <property type="match status" value="1"/>
</dbReference>
<accession>A0A1W2H7M7</accession>